<evidence type="ECO:0000313" key="2">
    <source>
        <dbReference type="EMBL" id="QDQ42863.1"/>
    </source>
</evidence>
<keyword evidence="2" id="KW-0808">Transferase</keyword>
<gene>
    <name evidence="2" type="ORF">kam1_1648</name>
</gene>
<dbReference type="KEGG" id="mkc:kam1_1648"/>
<dbReference type="InterPro" id="IPR050194">
    <property type="entry name" value="Glycosyltransferase_grp1"/>
</dbReference>
<name>A0A516TNN1_9BACT</name>
<sequence>MNILLTSYSFWPRIGGLETFAQLLAQELYNQTHSITLLTSVDCDEKNPFPYQVIRKIDPFTVFYATAHADVILHNHLSIKLCWASALLNKPYGVIIQNWLSFKGIKGLLYKWILKKAKIVIGVSKAITDHLPYGGIVIPNAYDHRIFCLPLAEDRPKDLLFVGRMELDKGAQNLLKAIILLKQENINLTATFVGYGPDENNLKILQKEYHLENEVSILGPKNAQEVASLMQKHKILVVPSRKEPFGIVALEGIACGCVVIGTEEGGLKEAIGPCGLTYPNGDINQLTYKIKELLGNPKKMYTLKSNAKEHLKKYTSEAIGKLYNDLLSTILSKE</sequence>
<dbReference type="GO" id="GO:0016758">
    <property type="term" value="F:hexosyltransferase activity"/>
    <property type="evidence" value="ECO:0007669"/>
    <property type="project" value="TreeGrafter"/>
</dbReference>
<evidence type="ECO:0000313" key="3">
    <source>
        <dbReference type="Proteomes" id="UP000315925"/>
    </source>
</evidence>
<reference evidence="3" key="1">
    <citation type="submission" date="2019-03" db="EMBL/GenBank/DDBJ databases">
        <title>Complete genome of Methylacidiphilum kamchatkense Kam1.</title>
        <authorList>
            <person name="Kruse T."/>
            <person name="Murarilal Ratnadevi C."/>
            <person name="Erikstad H.-A."/>
            <person name="Birkeland N.-K."/>
        </authorList>
    </citation>
    <scope>NUCLEOTIDE SEQUENCE [LARGE SCALE GENOMIC DNA]</scope>
    <source>
        <strain evidence="3">kam1</strain>
    </source>
</reference>
<dbReference type="InterPro" id="IPR001296">
    <property type="entry name" value="Glyco_trans_1"/>
</dbReference>
<evidence type="ECO:0000259" key="1">
    <source>
        <dbReference type="Pfam" id="PF00534"/>
    </source>
</evidence>
<proteinExistence type="predicted"/>
<dbReference type="PANTHER" id="PTHR45947:SF3">
    <property type="entry name" value="SULFOQUINOVOSYL TRANSFERASE SQD2"/>
    <property type="match status" value="1"/>
</dbReference>
<organism evidence="2 3">
    <name type="scientific">Methylacidiphilum kamchatkense Kam1</name>
    <dbReference type="NCBI Taxonomy" id="1202785"/>
    <lineage>
        <taxon>Bacteria</taxon>
        <taxon>Pseudomonadati</taxon>
        <taxon>Verrucomicrobiota</taxon>
        <taxon>Methylacidiphilae</taxon>
        <taxon>Methylacidiphilales</taxon>
        <taxon>Methylacidiphilaceae</taxon>
        <taxon>Methylacidiphilum (ex Ratnadevi et al. 2023)</taxon>
    </lineage>
</organism>
<dbReference type="AlphaFoldDB" id="A0A516TNN1"/>
<dbReference type="Proteomes" id="UP000315925">
    <property type="component" value="Chromosome"/>
</dbReference>
<dbReference type="PANTHER" id="PTHR45947">
    <property type="entry name" value="SULFOQUINOVOSYL TRANSFERASE SQD2"/>
    <property type="match status" value="1"/>
</dbReference>
<dbReference type="OrthoDB" id="267270at2"/>
<dbReference type="Pfam" id="PF00534">
    <property type="entry name" value="Glycos_transf_1"/>
    <property type="match status" value="1"/>
</dbReference>
<dbReference type="SUPFAM" id="SSF53756">
    <property type="entry name" value="UDP-Glycosyltransferase/glycogen phosphorylase"/>
    <property type="match status" value="1"/>
</dbReference>
<dbReference type="CDD" id="cd03801">
    <property type="entry name" value="GT4_PimA-like"/>
    <property type="match status" value="1"/>
</dbReference>
<feature type="domain" description="Glycosyl transferase family 1" evidence="1">
    <location>
        <begin position="153"/>
        <end position="309"/>
    </location>
</feature>
<protein>
    <submittedName>
        <fullName evidence="2">Glycosyltransferase involved in cell wall biosynthesis</fullName>
    </submittedName>
</protein>
<dbReference type="Gene3D" id="3.40.50.2000">
    <property type="entry name" value="Glycogen Phosphorylase B"/>
    <property type="match status" value="2"/>
</dbReference>
<accession>A0A516TNN1</accession>
<dbReference type="EMBL" id="CP037899">
    <property type="protein sequence ID" value="QDQ42863.1"/>
    <property type="molecule type" value="Genomic_DNA"/>
</dbReference>